<keyword evidence="1" id="KW-1133">Transmembrane helix</keyword>
<accession>A0A097ANI5</accession>
<dbReference type="PANTHER" id="PTHR30032">
    <property type="entry name" value="N-ACETYLMURAMOYL-L-ALANINE AMIDASE-RELATED"/>
    <property type="match status" value="1"/>
</dbReference>
<dbReference type="eggNOG" id="COG2385">
    <property type="taxonomic scope" value="Bacteria"/>
</dbReference>
<organism evidence="3 4">
    <name type="scientific">Thermoanaerobacter kivui</name>
    <name type="common">Acetogenium kivui</name>
    <dbReference type="NCBI Taxonomy" id="2325"/>
    <lineage>
        <taxon>Bacteria</taxon>
        <taxon>Bacillati</taxon>
        <taxon>Bacillota</taxon>
        <taxon>Clostridia</taxon>
        <taxon>Thermoanaerobacterales</taxon>
        <taxon>Thermoanaerobacteraceae</taxon>
        <taxon>Thermoanaerobacter</taxon>
    </lineage>
</organism>
<dbReference type="InterPro" id="IPR013486">
    <property type="entry name" value="SpoIID/LytB"/>
</dbReference>
<sequence>MKYAIYGISLIFFSLIILPSIIVFGFNSHKTSSTPASEVKLIDGGKLVKLDNLDNTDLYHTVNVFITNQNKIQKMDLEEYVKGVVAAEMPAEFEMEALKAQAVAARTYALSKEIALGGKGCELHPGADVCTDPEHCQAWQSEKELRDKWGENFDKYYAKISQAVEDTKGLVLVYENALIVPAYHAISGGKTENAEEVWQNKIPYLRSVSSSGEDVASKYKTTVVVSKEEFISKIKQKEPSVKLNATNILSQIKDVERTQAGHVKSLKIGNVTFSGKDIKEIFNLNSTNFSFDGQKDNIVITVIGYGHGVGMSQYGANAMAKEGKKFDEILKHYYTGVEIIKIEDLLKVQH</sequence>
<evidence type="ECO:0000313" key="3">
    <source>
        <dbReference type="EMBL" id="AIS51373.1"/>
    </source>
</evidence>
<dbReference type="RefSeq" id="WP_049684367.1">
    <property type="nucleotide sequence ID" value="NZ_CP009170.1"/>
</dbReference>
<dbReference type="Proteomes" id="UP000029669">
    <property type="component" value="Chromosome"/>
</dbReference>
<protein>
    <submittedName>
        <fullName evidence="3">Stage II sporulation protein D</fullName>
    </submittedName>
</protein>
<dbReference type="NCBIfam" id="TIGR02669">
    <property type="entry name" value="SpoIID_LytB"/>
    <property type="match status" value="1"/>
</dbReference>
<dbReference type="Pfam" id="PF08486">
    <property type="entry name" value="SpoIID"/>
    <property type="match status" value="1"/>
</dbReference>
<reference evidence="4" key="1">
    <citation type="journal article" date="2015" name="Genome Announc.">
        <title>Whole-Genome Sequences of 80 Environmental and Clinical Isolates of Burkholderia pseudomallei.</title>
        <authorList>
            <person name="Johnson S.L."/>
            <person name="Baker A.L."/>
            <person name="Chain P.S."/>
            <person name="Currie B.J."/>
            <person name="Daligault H.E."/>
            <person name="Davenport K.W."/>
            <person name="Davis C.B."/>
            <person name="Inglis T.J."/>
            <person name="Kaestli M."/>
            <person name="Koren S."/>
            <person name="Mayo M."/>
            <person name="Merritt A.J."/>
            <person name="Price E.P."/>
            <person name="Sarovich D.S."/>
            <person name="Warner J."/>
            <person name="Rosovitz M.J."/>
        </authorList>
    </citation>
    <scope>NUCLEOTIDE SEQUENCE [LARGE SCALE GENOMIC DNA]</scope>
    <source>
        <strain evidence="4">DSM 2030</strain>
    </source>
</reference>
<evidence type="ECO:0000313" key="4">
    <source>
        <dbReference type="Proteomes" id="UP000029669"/>
    </source>
</evidence>
<dbReference type="OrthoDB" id="9794671at2"/>
<evidence type="ECO:0000259" key="2">
    <source>
        <dbReference type="Pfam" id="PF08486"/>
    </source>
</evidence>
<dbReference type="InterPro" id="IPR051922">
    <property type="entry name" value="Bact_Sporulation_Assoc"/>
</dbReference>
<dbReference type="NCBIfam" id="TIGR02870">
    <property type="entry name" value="spore_II_D"/>
    <property type="match status" value="1"/>
</dbReference>
<evidence type="ECO:0000256" key="1">
    <source>
        <dbReference type="SAM" id="Phobius"/>
    </source>
</evidence>
<dbReference type="InterPro" id="IPR014225">
    <property type="entry name" value="Spore_II_D_firmicutes"/>
</dbReference>
<name>A0A097ANI5_THEKI</name>
<dbReference type="HOGENOM" id="CLU_021203_1_1_9"/>
<keyword evidence="1" id="KW-0812">Transmembrane</keyword>
<proteinExistence type="predicted"/>
<dbReference type="STRING" id="2325.TKV_c01680"/>
<dbReference type="AlphaFoldDB" id="A0A097ANI5"/>
<dbReference type="GO" id="GO:0030288">
    <property type="term" value="C:outer membrane-bounded periplasmic space"/>
    <property type="evidence" value="ECO:0007669"/>
    <property type="project" value="TreeGrafter"/>
</dbReference>
<dbReference type="GO" id="GO:0030435">
    <property type="term" value="P:sporulation resulting in formation of a cellular spore"/>
    <property type="evidence" value="ECO:0007669"/>
    <property type="project" value="InterPro"/>
</dbReference>
<keyword evidence="4" id="KW-1185">Reference proteome</keyword>
<dbReference type="InterPro" id="IPR013693">
    <property type="entry name" value="SpoIID/LytB_N"/>
</dbReference>
<dbReference type="EMBL" id="CP009170">
    <property type="protein sequence ID" value="AIS51373.1"/>
    <property type="molecule type" value="Genomic_DNA"/>
</dbReference>
<keyword evidence="1" id="KW-0472">Membrane</keyword>
<gene>
    <name evidence="3" type="primary">spoIID</name>
    <name evidence="3" type="ORF">TKV_c01680</name>
</gene>
<dbReference type="PANTHER" id="PTHR30032:SF4">
    <property type="entry name" value="AMIDASE ENHANCER"/>
    <property type="match status" value="1"/>
</dbReference>
<feature type="domain" description="Sporulation stage II protein D amidase enhancer LytB N-terminal" evidence="2">
    <location>
        <begin position="68"/>
        <end position="174"/>
    </location>
</feature>
<feature type="transmembrane region" description="Helical" evidence="1">
    <location>
        <begin position="6"/>
        <end position="26"/>
    </location>
</feature>
<dbReference type="KEGG" id="tki:TKV_c01680"/>